<dbReference type="EMBL" id="LOCM01000011">
    <property type="protein sequence ID" value="PND48148.1"/>
    <property type="molecule type" value="Genomic_DNA"/>
</dbReference>
<evidence type="ECO:0000256" key="3">
    <source>
        <dbReference type="ARBA" id="ARBA00022448"/>
    </source>
</evidence>
<feature type="transmembrane region" description="Helical" evidence="13">
    <location>
        <begin position="103"/>
        <end position="122"/>
    </location>
</feature>
<dbReference type="PANTHER" id="PTHR31462">
    <property type="entry name" value="ENDOSOMAL/LYSOSOMAL POTASSIUM CHANNEL TMEM175"/>
    <property type="match status" value="1"/>
</dbReference>
<keyword evidence="5 13" id="KW-0812">Transmembrane</keyword>
<keyword evidence="3" id="KW-0813">Transport</keyword>
<dbReference type="InterPro" id="IPR010617">
    <property type="entry name" value="TMEM175-like"/>
</dbReference>
<dbReference type="PANTHER" id="PTHR31462:SF5">
    <property type="entry name" value="ENDOSOMAL_LYSOSOMAL PROTON CHANNEL TMEM175"/>
    <property type="match status" value="1"/>
</dbReference>
<gene>
    <name evidence="14" type="ORF">AT575_02250</name>
</gene>
<evidence type="ECO:0000256" key="7">
    <source>
        <dbReference type="ARBA" id="ARBA00022958"/>
    </source>
</evidence>
<evidence type="ECO:0000256" key="12">
    <source>
        <dbReference type="ARBA" id="ARBA00034430"/>
    </source>
</evidence>
<feature type="transmembrane region" description="Helical" evidence="13">
    <location>
        <begin position="35"/>
        <end position="55"/>
    </location>
</feature>
<keyword evidence="7" id="KW-0630">Potassium</keyword>
<dbReference type="RefSeq" id="WP_102776974.1">
    <property type="nucleotide sequence ID" value="NZ_CBCSGP010000008.1"/>
</dbReference>
<proteinExistence type="inferred from homology"/>
<evidence type="ECO:0000256" key="9">
    <source>
        <dbReference type="ARBA" id="ARBA00023065"/>
    </source>
</evidence>
<evidence type="ECO:0000256" key="2">
    <source>
        <dbReference type="ARBA" id="ARBA00006920"/>
    </source>
</evidence>
<comment type="catalytic activity">
    <reaction evidence="12">
        <text>K(+)(in) = K(+)(out)</text>
        <dbReference type="Rhea" id="RHEA:29463"/>
        <dbReference type="ChEBI" id="CHEBI:29103"/>
    </reaction>
</comment>
<evidence type="ECO:0000256" key="6">
    <source>
        <dbReference type="ARBA" id="ARBA00022826"/>
    </source>
</evidence>
<evidence type="ECO:0000313" key="14">
    <source>
        <dbReference type="EMBL" id="PND48148.1"/>
    </source>
</evidence>
<dbReference type="AlphaFoldDB" id="A0A2N8LDA2"/>
<keyword evidence="4" id="KW-0633">Potassium transport</keyword>
<dbReference type="GO" id="GO:0016020">
    <property type="term" value="C:membrane"/>
    <property type="evidence" value="ECO:0007669"/>
    <property type="project" value="UniProtKB-SubCell"/>
</dbReference>
<dbReference type="Proteomes" id="UP000235963">
    <property type="component" value="Unassembled WGS sequence"/>
</dbReference>
<dbReference type="OrthoDB" id="7626281at2"/>
<protein>
    <recommendedName>
        <fullName evidence="16">Ferrochelatase</fullName>
    </recommendedName>
</protein>
<feature type="transmembrane region" description="Helical" evidence="13">
    <location>
        <begin position="75"/>
        <end position="96"/>
    </location>
</feature>
<keyword evidence="8 13" id="KW-1133">Transmembrane helix</keyword>
<name>A0A2N8LDA2_9STRE</name>
<evidence type="ECO:0000256" key="1">
    <source>
        <dbReference type="ARBA" id="ARBA00004141"/>
    </source>
</evidence>
<evidence type="ECO:0000256" key="5">
    <source>
        <dbReference type="ARBA" id="ARBA00022692"/>
    </source>
</evidence>
<dbReference type="GO" id="GO:0005267">
    <property type="term" value="F:potassium channel activity"/>
    <property type="evidence" value="ECO:0007669"/>
    <property type="project" value="UniProtKB-KW"/>
</dbReference>
<comment type="caution">
    <text evidence="14">The sequence shown here is derived from an EMBL/GenBank/DDBJ whole genome shotgun (WGS) entry which is preliminary data.</text>
</comment>
<dbReference type="Pfam" id="PF06736">
    <property type="entry name" value="TMEM175"/>
    <property type="match status" value="1"/>
</dbReference>
<keyword evidence="15" id="KW-1185">Reference proteome</keyword>
<evidence type="ECO:0000256" key="8">
    <source>
        <dbReference type="ARBA" id="ARBA00022989"/>
    </source>
</evidence>
<feature type="transmembrane region" description="Helical" evidence="13">
    <location>
        <begin position="151"/>
        <end position="180"/>
    </location>
</feature>
<evidence type="ECO:0000256" key="11">
    <source>
        <dbReference type="ARBA" id="ARBA00023303"/>
    </source>
</evidence>
<evidence type="ECO:0008006" key="16">
    <source>
        <dbReference type="Google" id="ProtNLM"/>
    </source>
</evidence>
<keyword evidence="6" id="KW-0631">Potassium channel</keyword>
<sequence>MKSSRLEAFSDGVLAIIITIMILELKVPESYQLASLLAVLPKLLAYLLSYAYIAIYWNNHHHLLSSITKTNAKVLWGNMIWLFFMSLIPFSTAWLSHFYKEQLPAMFYGIVLLLTAFAYIYLQRQVVNLSEAKLEELQEVGSDKKGKLSAFFYSLAIILSFVSSYLSIACYITVAIIWFVPDRRFSKVLNGN</sequence>
<evidence type="ECO:0000313" key="15">
    <source>
        <dbReference type="Proteomes" id="UP000235963"/>
    </source>
</evidence>
<comment type="similarity">
    <text evidence="2">Belongs to the TMEM175 family.</text>
</comment>
<dbReference type="GO" id="GO:0015252">
    <property type="term" value="F:proton channel activity"/>
    <property type="evidence" value="ECO:0007669"/>
    <property type="project" value="InterPro"/>
</dbReference>
<keyword evidence="11" id="KW-0407">Ion channel</keyword>
<keyword evidence="10 13" id="KW-0472">Membrane</keyword>
<organism evidence="14 15">
    <name type="scientific">Streptococcus penaeicida</name>
    <dbReference type="NCBI Taxonomy" id="1765960"/>
    <lineage>
        <taxon>Bacteria</taxon>
        <taxon>Bacillati</taxon>
        <taxon>Bacillota</taxon>
        <taxon>Bacilli</taxon>
        <taxon>Lactobacillales</taxon>
        <taxon>Streptococcaceae</taxon>
        <taxon>Streptococcus</taxon>
    </lineage>
</organism>
<evidence type="ECO:0000256" key="4">
    <source>
        <dbReference type="ARBA" id="ARBA00022538"/>
    </source>
</evidence>
<keyword evidence="9" id="KW-0406">Ion transport</keyword>
<evidence type="ECO:0000256" key="13">
    <source>
        <dbReference type="SAM" id="Phobius"/>
    </source>
</evidence>
<accession>A0A2N8LDA2</accession>
<evidence type="ECO:0000256" key="10">
    <source>
        <dbReference type="ARBA" id="ARBA00023136"/>
    </source>
</evidence>
<comment type="subcellular location">
    <subcellularLocation>
        <location evidence="1">Membrane</location>
        <topology evidence="1">Multi-pass membrane protein</topology>
    </subcellularLocation>
</comment>
<reference evidence="14 15" key="1">
    <citation type="submission" date="2015-12" db="EMBL/GenBank/DDBJ databases">
        <title>Streptococcus penaeicida sp. nov.</title>
        <authorList>
            <person name="Gomez-Gil B."/>
            <person name="Morales-Covarrubias M."/>
        </authorList>
    </citation>
    <scope>NUCLEOTIDE SEQUENCE [LARGE SCALE GENOMIC DNA]</scope>
    <source>
        <strain evidence="14 15">CAIM 1838</strain>
    </source>
</reference>